<evidence type="ECO:0000313" key="9">
    <source>
        <dbReference type="EMBL" id="KAB0573878.1"/>
    </source>
</evidence>
<feature type="transmembrane region" description="Helical" evidence="8">
    <location>
        <begin position="164"/>
        <end position="185"/>
    </location>
</feature>
<dbReference type="PANTHER" id="PTHR11040">
    <property type="entry name" value="ZINC/IRON TRANSPORTER"/>
    <property type="match status" value="1"/>
</dbReference>
<comment type="subcellular location">
    <subcellularLocation>
        <location evidence="1">Cell membrane</location>
        <topology evidence="1">Multi-pass membrane protein</topology>
    </subcellularLocation>
</comment>
<proteinExistence type="inferred from homology"/>
<organism evidence="9 10">
    <name type="scientific">Ideonella dechloratans</name>
    <dbReference type="NCBI Taxonomy" id="36863"/>
    <lineage>
        <taxon>Bacteria</taxon>
        <taxon>Pseudomonadati</taxon>
        <taxon>Pseudomonadota</taxon>
        <taxon>Betaproteobacteria</taxon>
        <taxon>Burkholderiales</taxon>
        <taxon>Sphaerotilaceae</taxon>
        <taxon>Ideonella</taxon>
    </lineage>
</organism>
<feature type="transmembrane region" description="Helical" evidence="8">
    <location>
        <begin position="191"/>
        <end position="211"/>
    </location>
</feature>
<evidence type="ECO:0000256" key="6">
    <source>
        <dbReference type="ARBA" id="ARBA00022989"/>
    </source>
</evidence>
<evidence type="ECO:0000256" key="2">
    <source>
        <dbReference type="ARBA" id="ARBA00006939"/>
    </source>
</evidence>
<dbReference type="AlphaFoldDB" id="A0A643F6S1"/>
<dbReference type="Proteomes" id="UP000430120">
    <property type="component" value="Unassembled WGS sequence"/>
</dbReference>
<evidence type="ECO:0000313" key="10">
    <source>
        <dbReference type="Proteomes" id="UP000430120"/>
    </source>
</evidence>
<evidence type="ECO:0000256" key="1">
    <source>
        <dbReference type="ARBA" id="ARBA00004651"/>
    </source>
</evidence>
<dbReference type="EMBL" id="VZPB01000086">
    <property type="protein sequence ID" value="KAB0573878.1"/>
    <property type="molecule type" value="Genomic_DNA"/>
</dbReference>
<evidence type="ECO:0000256" key="5">
    <source>
        <dbReference type="ARBA" id="ARBA00022833"/>
    </source>
</evidence>
<evidence type="ECO:0000256" key="4">
    <source>
        <dbReference type="ARBA" id="ARBA00022692"/>
    </source>
</evidence>
<dbReference type="Pfam" id="PF02535">
    <property type="entry name" value="Zip"/>
    <property type="match status" value="1"/>
</dbReference>
<sequence>MTALALSFLTFVSTALGGLLALKFRDRLHHLLGFTAGVMLGVVAFDLLPEVFELSGAQGENGLKAMVALVAGFLLFHALEKFVLVHTAHEEEYAHHAHPHVGVVSALALISHSFLDGAGIGLAFQVSDAAGITVALAVIAHDFCDGLNTVGLMLLHRNKTSHSVVMLVLDALAPVLGAASTLAFTLPPDLLVLYLGGFAGVLLYIGVADILPQAHSQAGPGASLRLIGLTALGAAVMYGVVRAAG</sequence>
<dbReference type="OrthoDB" id="9806593at2"/>
<keyword evidence="4 8" id="KW-0812">Transmembrane</keyword>
<keyword evidence="10" id="KW-1185">Reference proteome</keyword>
<evidence type="ECO:0000256" key="3">
    <source>
        <dbReference type="ARBA" id="ARBA00022475"/>
    </source>
</evidence>
<evidence type="ECO:0000256" key="7">
    <source>
        <dbReference type="ARBA" id="ARBA00023136"/>
    </source>
</evidence>
<dbReference type="PANTHER" id="PTHR11040:SF211">
    <property type="entry name" value="ZINC TRANSPORTER ZIP11"/>
    <property type="match status" value="1"/>
</dbReference>
<feature type="transmembrane region" description="Helical" evidence="8">
    <location>
        <begin position="223"/>
        <end position="241"/>
    </location>
</feature>
<comment type="similarity">
    <text evidence="2">Belongs to the ZIP transporter (TC 2.A.5) family.</text>
</comment>
<evidence type="ECO:0000256" key="8">
    <source>
        <dbReference type="SAM" id="Phobius"/>
    </source>
</evidence>
<feature type="transmembrane region" description="Helical" evidence="8">
    <location>
        <begin position="31"/>
        <end position="49"/>
    </location>
</feature>
<keyword evidence="7 8" id="KW-0472">Membrane</keyword>
<feature type="transmembrane region" description="Helical" evidence="8">
    <location>
        <begin position="61"/>
        <end position="79"/>
    </location>
</feature>
<protein>
    <submittedName>
        <fullName evidence="9">Permease</fullName>
    </submittedName>
</protein>
<comment type="caution">
    <text evidence="9">The sequence shown here is derived from an EMBL/GenBank/DDBJ whole genome shotgun (WGS) entry which is preliminary data.</text>
</comment>
<gene>
    <name evidence="9" type="ORF">F7Q92_20345</name>
</gene>
<dbReference type="GO" id="GO:0005886">
    <property type="term" value="C:plasma membrane"/>
    <property type="evidence" value="ECO:0007669"/>
    <property type="project" value="UniProtKB-SubCell"/>
</dbReference>
<accession>A0A643F6S1</accession>
<reference evidence="9 10" key="1">
    <citation type="submission" date="2019-09" db="EMBL/GenBank/DDBJ databases">
        <title>Draft genome sequences of 48 bacterial type strains from the CCUG.</title>
        <authorList>
            <person name="Tunovic T."/>
            <person name="Pineiro-Iglesias B."/>
            <person name="Unosson C."/>
            <person name="Inganas E."/>
            <person name="Ohlen M."/>
            <person name="Cardew S."/>
            <person name="Jensie-Markopoulos S."/>
            <person name="Salva-Serra F."/>
            <person name="Jaen-Luchoro D."/>
            <person name="Karlsson R."/>
            <person name="Svensson-Stadler L."/>
            <person name="Chun J."/>
            <person name="Moore E."/>
        </authorList>
    </citation>
    <scope>NUCLEOTIDE SEQUENCE [LARGE SCALE GENOMIC DNA]</scope>
    <source>
        <strain evidence="9 10">CCUG 30977</strain>
    </source>
</reference>
<keyword evidence="3" id="KW-1003">Cell membrane</keyword>
<dbReference type="GO" id="GO:0005385">
    <property type="term" value="F:zinc ion transmembrane transporter activity"/>
    <property type="evidence" value="ECO:0007669"/>
    <property type="project" value="TreeGrafter"/>
</dbReference>
<dbReference type="RefSeq" id="WP_151125895.1">
    <property type="nucleotide sequence ID" value="NZ_CP088081.1"/>
</dbReference>
<dbReference type="InterPro" id="IPR003689">
    <property type="entry name" value="ZIP"/>
</dbReference>
<name>A0A643F6S1_IDEDE</name>
<keyword evidence="6 8" id="KW-1133">Transmembrane helix</keyword>
<keyword evidence="5" id="KW-0862">Zinc</keyword>